<dbReference type="EMBL" id="VSSQ01072568">
    <property type="protein sequence ID" value="MPN23918.1"/>
    <property type="molecule type" value="Genomic_DNA"/>
</dbReference>
<dbReference type="InterPro" id="IPR038601">
    <property type="entry name" value="MttB-like_sf"/>
</dbReference>
<proteinExistence type="predicted"/>
<sequence>MRIFETEIAAFGIEDSLNTINYNKYILDEALHSTIRHYLGGFEVNAVTLMLDAIKKAGCTDNYINMSNLRLIRKHYYPYPFKNTDREQDILEETSAIIDERLENYVAPSLTHAQQKRIEGYLPKAFID</sequence>
<organism evidence="1">
    <name type="scientific">bioreactor metagenome</name>
    <dbReference type="NCBI Taxonomy" id="1076179"/>
    <lineage>
        <taxon>unclassified sequences</taxon>
        <taxon>metagenomes</taxon>
        <taxon>ecological metagenomes</taxon>
    </lineage>
</organism>
<name>A0A645GAI6_9ZZZZ</name>
<dbReference type="AlphaFoldDB" id="A0A645GAI6"/>
<protein>
    <submittedName>
        <fullName evidence="1">Uncharacterized protein</fullName>
    </submittedName>
</protein>
<accession>A0A645GAI6</accession>
<comment type="caution">
    <text evidence="1">The sequence shown here is derived from an EMBL/GenBank/DDBJ whole genome shotgun (WGS) entry which is preliminary data.</text>
</comment>
<gene>
    <name evidence="1" type="ORF">SDC9_171311</name>
</gene>
<dbReference type="Gene3D" id="3.20.20.480">
    <property type="entry name" value="Trimethylamine methyltransferase-like"/>
    <property type="match status" value="1"/>
</dbReference>
<evidence type="ECO:0000313" key="1">
    <source>
        <dbReference type="EMBL" id="MPN23918.1"/>
    </source>
</evidence>
<reference evidence="1" key="1">
    <citation type="submission" date="2019-08" db="EMBL/GenBank/DDBJ databases">
        <authorList>
            <person name="Kucharzyk K."/>
            <person name="Murdoch R.W."/>
            <person name="Higgins S."/>
            <person name="Loffler F."/>
        </authorList>
    </citation>
    <scope>NUCLEOTIDE SEQUENCE</scope>
</reference>